<keyword evidence="3" id="KW-1185">Reference proteome</keyword>
<dbReference type="RefSeq" id="WP_132278852.1">
    <property type="nucleotide sequence ID" value="NZ_SMGQ01000002.1"/>
</dbReference>
<dbReference type="OrthoDB" id="2082519at2"/>
<comment type="caution">
    <text evidence="2">The sequence shown here is derived from an EMBL/GenBank/DDBJ whole genome shotgun (WGS) entry which is preliminary data.</text>
</comment>
<gene>
    <name evidence="2" type="ORF">EDC19_0076</name>
</gene>
<evidence type="ECO:0000256" key="1">
    <source>
        <dbReference type="SAM" id="Phobius"/>
    </source>
</evidence>
<reference evidence="2 3" key="1">
    <citation type="submission" date="2019-03" db="EMBL/GenBank/DDBJ databases">
        <title>Genomic Encyclopedia of Type Strains, Phase IV (KMG-IV): sequencing the most valuable type-strain genomes for metagenomic binning, comparative biology and taxonomic classification.</title>
        <authorList>
            <person name="Goeker M."/>
        </authorList>
    </citation>
    <scope>NUCLEOTIDE SEQUENCE [LARGE SCALE GENOMIC DNA]</scope>
    <source>
        <strain evidence="2 3">DSM 24176</strain>
    </source>
</reference>
<name>A0A4R1N0W2_9FIRM</name>
<feature type="transmembrane region" description="Helical" evidence="1">
    <location>
        <begin position="99"/>
        <end position="125"/>
    </location>
</feature>
<proteinExistence type="predicted"/>
<dbReference type="Proteomes" id="UP000294545">
    <property type="component" value="Unassembled WGS sequence"/>
</dbReference>
<dbReference type="AlphaFoldDB" id="A0A4R1N0W2"/>
<keyword evidence="1" id="KW-0812">Transmembrane</keyword>
<feature type="transmembrane region" description="Helical" evidence="1">
    <location>
        <begin position="56"/>
        <end position="79"/>
    </location>
</feature>
<evidence type="ECO:0000313" key="2">
    <source>
        <dbReference type="EMBL" id="TCK99718.1"/>
    </source>
</evidence>
<keyword evidence="1" id="KW-1133">Transmembrane helix</keyword>
<feature type="transmembrane region" description="Helical" evidence="1">
    <location>
        <begin position="238"/>
        <end position="258"/>
    </location>
</feature>
<accession>A0A4R1N0W2</accession>
<sequence>MRKFLYLWDHEFKHIGNDTLRIAMLSSVMQLFFLHRNQVDPRNFMPFEQMFAESGAIIIAMFSFVAMCGLCVMSFNYNFNQSKSIYTLMTLPQSRVHMIFSKIAAWFTGFVVLILNQILIGIIGFKLFEPILQRRTYNGIVPTGMVEEPITNGLFLFFTRSHFYRILMPLTLEGIVSSLAIITSIIFAIYYVLICQKSYGYKGMFILIVQLTIIIYVLRYRTQFPDYYFDATYHNLYISSIILLGITGFYIRQIIYLIKKSTIT</sequence>
<feature type="transmembrane region" description="Helical" evidence="1">
    <location>
        <begin position="199"/>
        <end position="218"/>
    </location>
</feature>
<protein>
    <recommendedName>
        <fullName evidence="4">ABC-2 family transporter</fullName>
    </recommendedName>
</protein>
<dbReference type="EMBL" id="SMGQ01000002">
    <property type="protein sequence ID" value="TCK99718.1"/>
    <property type="molecule type" value="Genomic_DNA"/>
</dbReference>
<keyword evidence="1" id="KW-0472">Membrane</keyword>
<organism evidence="2 3">
    <name type="scientific">Natranaerovirga hydrolytica</name>
    <dbReference type="NCBI Taxonomy" id="680378"/>
    <lineage>
        <taxon>Bacteria</taxon>
        <taxon>Bacillati</taxon>
        <taxon>Bacillota</taxon>
        <taxon>Clostridia</taxon>
        <taxon>Lachnospirales</taxon>
        <taxon>Natranaerovirgaceae</taxon>
        <taxon>Natranaerovirga</taxon>
    </lineage>
</organism>
<feature type="transmembrane region" description="Helical" evidence="1">
    <location>
        <begin position="166"/>
        <end position="192"/>
    </location>
</feature>
<evidence type="ECO:0000313" key="3">
    <source>
        <dbReference type="Proteomes" id="UP000294545"/>
    </source>
</evidence>
<evidence type="ECO:0008006" key="4">
    <source>
        <dbReference type="Google" id="ProtNLM"/>
    </source>
</evidence>